<dbReference type="InterPro" id="IPR002575">
    <property type="entry name" value="Aminoglycoside_PTrfase"/>
</dbReference>
<name>A0A5M8FER7_9GAMM</name>
<dbReference type="AlphaFoldDB" id="A0A5M8FER7"/>
<dbReference type="Proteomes" id="UP000322981">
    <property type="component" value="Unassembled WGS sequence"/>
</dbReference>
<accession>A0A5M8FER7</accession>
<evidence type="ECO:0000313" key="3">
    <source>
        <dbReference type="Proteomes" id="UP000322981"/>
    </source>
</evidence>
<comment type="caution">
    <text evidence="2">The sequence shown here is derived from an EMBL/GenBank/DDBJ whole genome shotgun (WGS) entry which is preliminary data.</text>
</comment>
<dbReference type="OrthoDB" id="7052607at2"/>
<evidence type="ECO:0000259" key="1">
    <source>
        <dbReference type="Pfam" id="PF01636"/>
    </source>
</evidence>
<keyword evidence="2" id="KW-0808">Transferase</keyword>
<dbReference type="RefSeq" id="WP_150094991.1">
    <property type="nucleotide sequence ID" value="NZ_VWXX01000069.1"/>
</dbReference>
<dbReference type="GO" id="GO:0016740">
    <property type="term" value="F:transferase activity"/>
    <property type="evidence" value="ECO:0007669"/>
    <property type="project" value="UniProtKB-KW"/>
</dbReference>
<dbReference type="Pfam" id="PF01636">
    <property type="entry name" value="APH"/>
    <property type="match status" value="1"/>
</dbReference>
<protein>
    <submittedName>
        <fullName evidence="2">Phosphotransferase</fullName>
    </submittedName>
</protein>
<keyword evidence="3" id="KW-1185">Reference proteome</keyword>
<feature type="domain" description="Aminoglycoside phosphotransferase" evidence="1">
    <location>
        <begin position="510"/>
        <end position="724"/>
    </location>
</feature>
<dbReference type="InterPro" id="IPR011009">
    <property type="entry name" value="Kinase-like_dom_sf"/>
</dbReference>
<evidence type="ECO:0000313" key="2">
    <source>
        <dbReference type="EMBL" id="KAA6181541.1"/>
    </source>
</evidence>
<sequence length="814" mass="94004">MGVIKRVLYRGDILTRPRHRNLFLDMEENIHIHYRDLRIELSRNEFEDFVRTFTVQSRELTEIIDEQNYRDGKFANANQNDVRIWTESRLRSEVKYHPTRLSIEECGDGYHIHYRNCKFLVDPEDFHRIAALLKSVDLDAPYAETHADVLELLEANEVDFVIDEGNAPPEKLAIKVAKYHLPKVRELFNYIKFAPDDSPSPMAYQGSQLRVEMRSESKWSSADYRRMRGLNEVVRIADHLARHQGNIDPNEINRIKCQMLDLYGRLEHAGSTGIETDVQKWLYDPRNMQVIFPFSQQRDTQKTDLSKLYREWNILLNSYGMSFIKPGKTSFDSQTQKRIQQKIQDSTNRLAAAFSAVTKIHIMGSAARSMMGIYEVPFIHGKLAKLGSDVDLLVEIDPKRESDIPRHWKLYNPKASNHCAIYHLGQIPLAGTTQNWKEQFPNVTFLDHLLDAYVYLPSSGNRQHIDAFLHRFSARCIYERNENSVHYFGEQEQRLADKLTNLFGFNKPRVEPLNVSTENGIFLVVANGTDYILKLFKVSGNYRTQRLPEHVRYEQQLIEQLRARGISTPAVVRAGSAADMTFDGNPLLLFERQRGMIWKRPEYPTERIAKVLAELHAVQMKSPLPLPTDFTFDELCMIWLPQFAAYADAGSDMPEVSGALRSLEPRCEPFHNGEFRGPLYATSPFVHCHGDVAPKNVIIDDDGCAHLFDFNNAYYGPRITDVLDGAFEFSLAEKYIHLADFKRFDRFIESYHAANPLNDPERNDLARWIDLTGIIKFTKELKAGLEANRVHPENLRIKRAVAIANFLNHRTNIA</sequence>
<reference evidence="2 3" key="1">
    <citation type="submission" date="2019-09" db="EMBL/GenBank/DDBJ databases">
        <title>Whole-genome sequence of the purple sulfur bacterium Thiohalocapsa marina DSM 19078.</title>
        <authorList>
            <person name="Kyndt J.A."/>
            <person name="Meyer T.E."/>
        </authorList>
    </citation>
    <scope>NUCLEOTIDE SEQUENCE [LARGE SCALE GENOMIC DNA]</scope>
    <source>
        <strain evidence="2 3">DSM 19078</strain>
    </source>
</reference>
<proteinExistence type="predicted"/>
<dbReference type="Gene3D" id="3.90.1200.10">
    <property type="match status" value="1"/>
</dbReference>
<organism evidence="2 3">
    <name type="scientific">Thiohalocapsa marina</name>
    <dbReference type="NCBI Taxonomy" id="424902"/>
    <lineage>
        <taxon>Bacteria</taxon>
        <taxon>Pseudomonadati</taxon>
        <taxon>Pseudomonadota</taxon>
        <taxon>Gammaproteobacteria</taxon>
        <taxon>Chromatiales</taxon>
        <taxon>Chromatiaceae</taxon>
        <taxon>Thiohalocapsa</taxon>
    </lineage>
</organism>
<dbReference type="SUPFAM" id="SSF56112">
    <property type="entry name" value="Protein kinase-like (PK-like)"/>
    <property type="match status" value="1"/>
</dbReference>
<dbReference type="EMBL" id="VWXX01000069">
    <property type="protein sequence ID" value="KAA6181541.1"/>
    <property type="molecule type" value="Genomic_DNA"/>
</dbReference>
<gene>
    <name evidence="2" type="ORF">F2Q65_19135</name>
</gene>